<keyword evidence="4 8" id="KW-0812">Transmembrane</keyword>
<feature type="transmembrane region" description="Helical" evidence="8">
    <location>
        <begin position="12"/>
        <end position="34"/>
    </location>
</feature>
<organism evidence="10 11">
    <name type="scientific">Marinigracilibium pacificum</name>
    <dbReference type="NCBI Taxonomy" id="2729599"/>
    <lineage>
        <taxon>Bacteria</taxon>
        <taxon>Pseudomonadati</taxon>
        <taxon>Bacteroidota</taxon>
        <taxon>Cytophagia</taxon>
        <taxon>Cytophagales</taxon>
        <taxon>Flammeovirgaceae</taxon>
        <taxon>Marinigracilibium</taxon>
    </lineage>
</organism>
<keyword evidence="6 8" id="KW-0472">Membrane</keyword>
<dbReference type="Pfam" id="PF02698">
    <property type="entry name" value="DUF218"/>
    <property type="match status" value="1"/>
</dbReference>
<dbReference type="InterPro" id="IPR051599">
    <property type="entry name" value="Cell_Envelope_Assoc"/>
</dbReference>
<keyword evidence="5 8" id="KW-1133">Transmembrane helix</keyword>
<dbReference type="EMBL" id="JABBNU010000013">
    <property type="protein sequence ID" value="NMM50438.1"/>
    <property type="molecule type" value="Genomic_DNA"/>
</dbReference>
<protein>
    <submittedName>
        <fullName evidence="10">DUF218 domain-containing protein</fullName>
    </submittedName>
</protein>
<name>A0A848J5B4_9BACT</name>
<keyword evidence="11" id="KW-1185">Reference proteome</keyword>
<dbReference type="InterPro" id="IPR003848">
    <property type="entry name" value="DUF218"/>
</dbReference>
<evidence type="ECO:0000256" key="5">
    <source>
        <dbReference type="ARBA" id="ARBA00022989"/>
    </source>
</evidence>
<evidence type="ECO:0000256" key="2">
    <source>
        <dbReference type="ARBA" id="ARBA00022475"/>
    </source>
</evidence>
<feature type="domain" description="DUF218" evidence="9">
    <location>
        <begin position="54"/>
        <end position="182"/>
    </location>
</feature>
<evidence type="ECO:0000256" key="4">
    <source>
        <dbReference type="ARBA" id="ARBA00022692"/>
    </source>
</evidence>
<evidence type="ECO:0000256" key="8">
    <source>
        <dbReference type="SAM" id="Phobius"/>
    </source>
</evidence>
<evidence type="ECO:0000259" key="9">
    <source>
        <dbReference type="Pfam" id="PF02698"/>
    </source>
</evidence>
<dbReference type="AlphaFoldDB" id="A0A848J5B4"/>
<dbReference type="GO" id="GO:0005886">
    <property type="term" value="C:plasma membrane"/>
    <property type="evidence" value="ECO:0007669"/>
    <property type="project" value="UniProtKB-SubCell"/>
</dbReference>
<keyword evidence="3" id="KW-0997">Cell inner membrane</keyword>
<dbReference type="PANTHER" id="PTHR30336:SF0">
    <property type="entry name" value="PROTEIN SANA"/>
    <property type="match status" value="1"/>
</dbReference>
<proteinExistence type="predicted"/>
<comment type="subcellular location">
    <subcellularLocation>
        <location evidence="1">Cell inner membrane</location>
        <topology evidence="1">Single-pass membrane protein</topology>
    </subcellularLocation>
</comment>
<evidence type="ECO:0000256" key="3">
    <source>
        <dbReference type="ARBA" id="ARBA00022519"/>
    </source>
</evidence>
<gene>
    <name evidence="10" type="ORF">HH304_18655</name>
</gene>
<evidence type="ECO:0000313" key="10">
    <source>
        <dbReference type="EMBL" id="NMM50438.1"/>
    </source>
</evidence>
<dbReference type="Proteomes" id="UP000559010">
    <property type="component" value="Unassembled WGS sequence"/>
</dbReference>
<sequence length="220" mass="24762">MSLKSVAKKISKIILWVLISLVLIIGITNLIVIISNQDNIKSSIDELDHAEVGLVLGTSRFLVKGGENPFFSKRIDAAAELYHSGKVDHLLVSGDNKYKSYNEPRFMYQALIEKGVPHESITFDFAGFRTLDSVVRSKEIFGLNEVVIVTQEFHAYRALQIGKKIGLNAQAFAAEEVPLNESFFVRAREILARTAMFADLYILNTQPEHLGERQQIIIRK</sequence>
<reference evidence="10 11" key="1">
    <citation type="submission" date="2020-04" db="EMBL/GenBank/DDBJ databases">
        <title>Flammeovirgaceae bacterium KN852 isolated from deep sea.</title>
        <authorList>
            <person name="Zhang D.-C."/>
        </authorList>
    </citation>
    <scope>NUCLEOTIDE SEQUENCE [LARGE SCALE GENOMIC DNA]</scope>
    <source>
        <strain evidence="10 11">KN852</strain>
    </source>
</reference>
<evidence type="ECO:0000256" key="6">
    <source>
        <dbReference type="ARBA" id="ARBA00023136"/>
    </source>
</evidence>
<evidence type="ECO:0000256" key="7">
    <source>
        <dbReference type="ARBA" id="ARBA00037355"/>
    </source>
</evidence>
<keyword evidence="2" id="KW-1003">Cell membrane</keyword>
<accession>A0A848J5B4</accession>
<dbReference type="PANTHER" id="PTHR30336">
    <property type="entry name" value="INNER MEMBRANE PROTEIN, PROBABLE PERMEASE"/>
    <property type="match status" value="1"/>
</dbReference>
<dbReference type="RefSeq" id="WP_169684806.1">
    <property type="nucleotide sequence ID" value="NZ_JABBNU010000013.1"/>
</dbReference>
<evidence type="ECO:0000256" key="1">
    <source>
        <dbReference type="ARBA" id="ARBA00004377"/>
    </source>
</evidence>
<dbReference type="CDD" id="cd06259">
    <property type="entry name" value="YdcF-like"/>
    <property type="match status" value="1"/>
</dbReference>
<comment type="function">
    <text evidence="7">Participates in the barrier function of the cell envelope.</text>
</comment>
<evidence type="ECO:0000313" key="11">
    <source>
        <dbReference type="Proteomes" id="UP000559010"/>
    </source>
</evidence>
<comment type="caution">
    <text evidence="10">The sequence shown here is derived from an EMBL/GenBank/DDBJ whole genome shotgun (WGS) entry which is preliminary data.</text>
</comment>